<evidence type="ECO:0000313" key="5">
    <source>
        <dbReference type="EMBL" id="MDR5588233.1"/>
    </source>
</evidence>
<dbReference type="Pfam" id="PF12733">
    <property type="entry name" value="Cadherin-like"/>
    <property type="match status" value="2"/>
</dbReference>
<feature type="compositionally biased region" description="Low complexity" evidence="3">
    <location>
        <begin position="371"/>
        <end position="394"/>
    </location>
</feature>
<dbReference type="Gene3D" id="2.10.270.20">
    <property type="match status" value="1"/>
</dbReference>
<dbReference type="RefSeq" id="WP_309556707.1">
    <property type="nucleotide sequence ID" value="NZ_JAVJAN010000033.1"/>
</dbReference>
<feature type="compositionally biased region" description="Low complexity" evidence="3">
    <location>
        <begin position="401"/>
        <end position="421"/>
    </location>
</feature>
<evidence type="ECO:0000256" key="2">
    <source>
        <dbReference type="PROSITE-ProRule" id="PRU00591"/>
    </source>
</evidence>
<keyword evidence="1" id="KW-0677">Repeat</keyword>
<feature type="repeat" description="Cell wall-binding" evidence="2">
    <location>
        <begin position="489"/>
        <end position="508"/>
    </location>
</feature>
<feature type="repeat" description="Cell wall-binding" evidence="2">
    <location>
        <begin position="529"/>
        <end position="548"/>
    </location>
</feature>
<feature type="region of interest" description="Disordered" evidence="3">
    <location>
        <begin position="363"/>
        <end position="424"/>
    </location>
</feature>
<accession>A0ABU1EJA7</accession>
<dbReference type="SUPFAM" id="SSF69360">
    <property type="entry name" value="Cell wall binding repeat"/>
    <property type="match status" value="1"/>
</dbReference>
<proteinExistence type="predicted"/>
<protein>
    <submittedName>
        <fullName evidence="5">Cadherin-like beta sandwich domain-containing protein</fullName>
    </submittedName>
</protein>
<comment type="caution">
    <text evidence="5">The sequence shown here is derived from an EMBL/GenBank/DDBJ whole genome shotgun (WGS) entry which is preliminary data.</text>
</comment>
<feature type="domain" description="Cadherin-like beta-sandwich-like" evidence="4">
    <location>
        <begin position="168"/>
        <end position="257"/>
    </location>
</feature>
<evidence type="ECO:0000259" key="4">
    <source>
        <dbReference type="Pfam" id="PF12733"/>
    </source>
</evidence>
<dbReference type="EMBL" id="JAVJAN010000033">
    <property type="protein sequence ID" value="MDR5588233.1"/>
    <property type="molecule type" value="Genomic_DNA"/>
</dbReference>
<gene>
    <name evidence="5" type="ORF">RGC78_12225</name>
</gene>
<keyword evidence="6" id="KW-1185">Reference proteome</keyword>
<dbReference type="Pfam" id="PF19127">
    <property type="entry name" value="Choline_bind_3"/>
    <property type="match status" value="1"/>
</dbReference>
<dbReference type="PROSITE" id="PS51170">
    <property type="entry name" value="CW"/>
    <property type="match status" value="5"/>
</dbReference>
<name>A0ABU1EJA7_9CLOT</name>
<reference evidence="5 6" key="1">
    <citation type="submission" date="2023-09" db="EMBL/GenBank/DDBJ databases">
        <authorList>
            <person name="Zhai L."/>
        </authorList>
    </citation>
    <scope>NUCLEOTIDE SEQUENCE [LARGE SCALE GENOMIC DNA]</scope>
    <source>
        <strain evidence="5 6">5 N-1</strain>
    </source>
</reference>
<feature type="repeat" description="Cell wall-binding" evidence="2">
    <location>
        <begin position="448"/>
        <end position="468"/>
    </location>
</feature>
<dbReference type="Gene3D" id="2.10.270.10">
    <property type="entry name" value="Cholin Binding"/>
    <property type="match status" value="1"/>
</dbReference>
<dbReference type="InterPro" id="IPR025883">
    <property type="entry name" value="Cadherin-like_domain"/>
</dbReference>
<evidence type="ECO:0000256" key="3">
    <source>
        <dbReference type="SAM" id="MobiDB-lite"/>
    </source>
</evidence>
<feature type="domain" description="Cadherin-like beta-sandwich-like" evidence="4">
    <location>
        <begin position="282"/>
        <end position="370"/>
    </location>
</feature>
<evidence type="ECO:0000256" key="1">
    <source>
        <dbReference type="ARBA" id="ARBA00022737"/>
    </source>
</evidence>
<evidence type="ECO:0000313" key="6">
    <source>
        <dbReference type="Proteomes" id="UP001256646"/>
    </source>
</evidence>
<dbReference type="InterPro" id="IPR018337">
    <property type="entry name" value="Cell_wall/Cho-bd_repeat"/>
</dbReference>
<feature type="repeat" description="Cell wall-binding" evidence="2">
    <location>
        <begin position="509"/>
        <end position="528"/>
    </location>
</feature>
<dbReference type="Pfam" id="PF01473">
    <property type="entry name" value="Choline_bind_1"/>
    <property type="match status" value="3"/>
</dbReference>
<feature type="repeat" description="Cell wall-binding" evidence="2">
    <location>
        <begin position="469"/>
        <end position="488"/>
    </location>
</feature>
<sequence length="570" mass="64438">MNKRLKRIIAIALTISAFSTIQPSKYMNLFTTTAYAASSHISDLKLNKTDTSSSLKLYRDEDCDIKTDFISSRSEYYVKTSLRSVNITFDESDKYEVYVFADDNKRSVPFEESDEIELSKGDNTLYVRTYKEDRFDKNNVKNNVIDEYEIHIERTSSASSNDENIYLSDISLDYGKLSFSKNKTSYNVDVNSSVDEIEVTAKPVNNDDYTVRINGSQVKESRDYKKTLKLKKGKNTIDIQLLDEDDNEKIYTLNVYRGGRDSSDSSNSDKDDNKQGNVYLDDLKLNNGDIKLDFNRKVTSYDVKVASSIDSVTIGAKPENDECDVTVDGKKVNSKNQRTVDLTLNKKNEIKVKVTDEDDEQRTYTLNITRGTVSSSNNNTSNPGNSNSGNTTVTPGGGSTNPGSTVTPGGGNNNSNSSNNNASTIKGKWVKTSTGNWQYYDANGVALKNQWFKDTNNKWYYLTADGNMKTNWLQNNNKWYYLNYDGSMATGWVKLNGFWNYFNIDGTMLVGWYKIGDNWYYSNADGSMRTGWLQEGKTKYYLNADGTMQKGQKTINEVNYNFNASGQLVE</sequence>
<dbReference type="Proteomes" id="UP001256646">
    <property type="component" value="Unassembled WGS sequence"/>
</dbReference>
<organism evidence="5 6">
    <name type="scientific">Clostridium aquiflavi</name>
    <dbReference type="NCBI Taxonomy" id="3073603"/>
    <lineage>
        <taxon>Bacteria</taxon>
        <taxon>Bacillati</taxon>
        <taxon>Bacillota</taxon>
        <taxon>Clostridia</taxon>
        <taxon>Eubacteriales</taxon>
        <taxon>Clostridiaceae</taxon>
        <taxon>Clostridium</taxon>
    </lineage>
</organism>